<dbReference type="RefSeq" id="WP_103524744.1">
    <property type="nucleotide sequence ID" value="NZ_JAIZDC010000012.1"/>
</dbReference>
<organism evidence="2 3">
    <name type="scientific">Aquitalea palustris</name>
    <dbReference type="NCBI Taxonomy" id="2480983"/>
    <lineage>
        <taxon>Bacteria</taxon>
        <taxon>Pseudomonadati</taxon>
        <taxon>Pseudomonadota</taxon>
        <taxon>Betaproteobacteria</taxon>
        <taxon>Neisseriales</taxon>
        <taxon>Chromobacteriaceae</taxon>
        <taxon>Aquitalea</taxon>
    </lineage>
</organism>
<proteinExistence type="predicted"/>
<feature type="transmembrane region" description="Helical" evidence="1">
    <location>
        <begin position="32"/>
        <end position="56"/>
    </location>
</feature>
<accession>A0A454JI17</accession>
<evidence type="ECO:0000256" key="1">
    <source>
        <dbReference type="SAM" id="Phobius"/>
    </source>
</evidence>
<keyword evidence="1" id="KW-0472">Membrane</keyword>
<keyword evidence="1" id="KW-0812">Transmembrane</keyword>
<name>A0A454JI17_9NEIS</name>
<dbReference type="Proteomes" id="UP000274139">
    <property type="component" value="Unassembled WGS sequence"/>
</dbReference>
<keyword evidence="3" id="KW-1185">Reference proteome</keyword>
<gene>
    <name evidence="2" type="ORF">EAY64_10610</name>
</gene>
<evidence type="ECO:0000313" key="2">
    <source>
        <dbReference type="EMBL" id="RMC97108.1"/>
    </source>
</evidence>
<dbReference type="EMBL" id="RFAR01000043">
    <property type="protein sequence ID" value="RMC97108.1"/>
    <property type="molecule type" value="Genomic_DNA"/>
</dbReference>
<sequence>MSWWRGVLAVLAAFAGIRRQQAAQQDGRLRPLQLIATALLLVLALICALLLLVNWISH</sequence>
<reference evidence="2 3" key="1">
    <citation type="submission" date="2018-10" db="EMBL/GenBank/DDBJ databases">
        <title>Draft genome sequence of Aquitalea MWU14-2217 isolated from a wild cranberry bog in Provincetown, Massachusetts.</title>
        <authorList>
            <person name="Ebadzadsahrai G."/>
            <person name="Soby S."/>
        </authorList>
    </citation>
    <scope>NUCLEOTIDE SEQUENCE [LARGE SCALE GENOMIC DNA]</scope>
    <source>
        <strain evidence="2 3">MWU14-2217</strain>
    </source>
</reference>
<keyword evidence="1" id="KW-1133">Transmembrane helix</keyword>
<evidence type="ECO:0000313" key="3">
    <source>
        <dbReference type="Proteomes" id="UP000274139"/>
    </source>
</evidence>
<dbReference type="InterPro" id="IPR021344">
    <property type="entry name" value="DUF2970"/>
</dbReference>
<dbReference type="AlphaFoldDB" id="A0A454JI17"/>
<comment type="caution">
    <text evidence="2">The sequence shown here is derived from an EMBL/GenBank/DDBJ whole genome shotgun (WGS) entry which is preliminary data.</text>
</comment>
<dbReference type="Pfam" id="PF11174">
    <property type="entry name" value="DUF2970"/>
    <property type="match status" value="1"/>
</dbReference>
<protein>
    <submittedName>
        <fullName evidence="2">DUF2970 domain-containing protein</fullName>
    </submittedName>
</protein>